<sequence>MRSRQVWIGFSLLLIWTVAVLAVVYLEALWWGHPALRPGNLASLETYLQTQLEQAEGRSLGSAALLLVRDREVVKTETFGVANPQMRSPVIADQTLYQMASVSKMVTAWGVLKLVELGKVQLQDPVLPYLNRWQFPPANPYRSKVTIAQLLSHTGGLTDQFGYAGFLPEVQLPTLEQSLTRTEDVAFGLPRGVEAQLAPGIDWRYSGGGYSVLQLLVEEVSGQSFAQFMQEQVLNPLGMSQSSFDWSALDAQGETTNLATSFTEAIEPSPHRQYVATAAASLYATLEDMGRFAIANLDPNPVLKASTLASMWKSQPGTQGDWGLGYAIYQALPTGGAIVGHDGNNVPALNHTVRLNPQTGDAIVLLISGNRQLASDLGADWIYWETGRVQPEAQFRYWQARLWAAGLLISLGAIAIGAMFLRRTQPWL</sequence>
<keyword evidence="1" id="KW-1133">Transmembrane helix</keyword>
<dbReference type="SUPFAM" id="SSF56601">
    <property type="entry name" value="beta-lactamase/transpeptidase-like"/>
    <property type="match status" value="1"/>
</dbReference>
<dbReference type="PANTHER" id="PTHR43283:SF18">
    <property type="match status" value="1"/>
</dbReference>
<dbReference type="GO" id="GO:0016787">
    <property type="term" value="F:hydrolase activity"/>
    <property type="evidence" value="ECO:0007669"/>
    <property type="project" value="UniProtKB-KW"/>
</dbReference>
<organism evidence="3 4">
    <name type="scientific">Synechococcus elongatus PCC 11801</name>
    <dbReference type="NCBI Taxonomy" id="2219813"/>
    <lineage>
        <taxon>Bacteria</taxon>
        <taxon>Bacillati</taxon>
        <taxon>Cyanobacteriota</taxon>
        <taxon>Cyanophyceae</taxon>
        <taxon>Synechococcales</taxon>
        <taxon>Synechococcaceae</taxon>
        <taxon>Synechococcus</taxon>
    </lineage>
</organism>
<evidence type="ECO:0000259" key="2">
    <source>
        <dbReference type="Pfam" id="PF00144"/>
    </source>
</evidence>
<dbReference type="Gene3D" id="3.40.710.10">
    <property type="entry name" value="DD-peptidase/beta-lactamase superfamily"/>
    <property type="match status" value="1"/>
</dbReference>
<name>A0AAN1QM53_SYNEL</name>
<gene>
    <name evidence="3" type="ORF">DOP62_03335</name>
</gene>
<dbReference type="InterPro" id="IPR050789">
    <property type="entry name" value="Diverse_Enzym_Activities"/>
</dbReference>
<evidence type="ECO:0000313" key="3">
    <source>
        <dbReference type="EMBL" id="AZB71890.1"/>
    </source>
</evidence>
<accession>A0AAN1QM53</accession>
<dbReference type="RefSeq" id="WP_208675584.1">
    <property type="nucleotide sequence ID" value="NZ_CP030139.2"/>
</dbReference>
<dbReference type="Proteomes" id="UP000267249">
    <property type="component" value="Chromosome"/>
</dbReference>
<feature type="transmembrane region" description="Helical" evidence="1">
    <location>
        <begin position="7"/>
        <end position="31"/>
    </location>
</feature>
<keyword evidence="1" id="KW-0472">Membrane</keyword>
<dbReference type="PANTHER" id="PTHR43283">
    <property type="entry name" value="BETA-LACTAMASE-RELATED"/>
    <property type="match status" value="1"/>
</dbReference>
<proteinExistence type="predicted"/>
<dbReference type="Pfam" id="PF00144">
    <property type="entry name" value="Beta-lactamase"/>
    <property type="match status" value="1"/>
</dbReference>
<reference evidence="3 4" key="1">
    <citation type="journal article" date="2018" name="Sci. Rep.">
        <title>Genome Features and Biochemical Characteristics of a Robust, Fast Growing and Naturally Transformable Cyanobacterium Synechococcus elongatus PCC 11801 Isolated from India.</title>
        <authorList>
            <person name="Jaiswal D."/>
            <person name="Sengupta A."/>
            <person name="Sohoni S."/>
            <person name="Sengupta S."/>
            <person name="Phadnavis A.G."/>
            <person name="Pakrasi H.B."/>
            <person name="Wangikar P.P."/>
        </authorList>
    </citation>
    <scope>NUCLEOTIDE SEQUENCE [LARGE SCALE GENOMIC DNA]</scope>
    <source>
        <strain evidence="3 4">PCC 11801</strain>
    </source>
</reference>
<dbReference type="EC" id="3.1.1.103" evidence="3"/>
<keyword evidence="1" id="KW-0812">Transmembrane</keyword>
<keyword evidence="3" id="KW-0378">Hydrolase</keyword>
<dbReference type="InterPro" id="IPR012338">
    <property type="entry name" value="Beta-lactam/transpept-like"/>
</dbReference>
<dbReference type="EMBL" id="CP030139">
    <property type="protein sequence ID" value="AZB71890.1"/>
    <property type="molecule type" value="Genomic_DNA"/>
</dbReference>
<protein>
    <submittedName>
        <fullName evidence="3">Serine hydrolase domain-containing protein</fullName>
        <ecNumber evidence="3">3.1.1.103</ecNumber>
    </submittedName>
</protein>
<dbReference type="InterPro" id="IPR001466">
    <property type="entry name" value="Beta-lactam-related"/>
</dbReference>
<dbReference type="AlphaFoldDB" id="A0AAN1QM53"/>
<evidence type="ECO:0000313" key="4">
    <source>
        <dbReference type="Proteomes" id="UP000267249"/>
    </source>
</evidence>
<feature type="transmembrane region" description="Helical" evidence="1">
    <location>
        <begin position="402"/>
        <end position="421"/>
    </location>
</feature>
<evidence type="ECO:0000256" key="1">
    <source>
        <dbReference type="SAM" id="Phobius"/>
    </source>
</evidence>
<feature type="domain" description="Beta-lactamase-related" evidence="2">
    <location>
        <begin position="58"/>
        <end position="380"/>
    </location>
</feature>